<dbReference type="InterPro" id="IPR001387">
    <property type="entry name" value="Cro/C1-type_HTH"/>
</dbReference>
<feature type="domain" description="HigA2-like helix-turn-helix" evidence="1">
    <location>
        <begin position="15"/>
        <end position="92"/>
    </location>
</feature>
<dbReference type="EMBL" id="RBNS01000256">
    <property type="protein sequence ID" value="RML50016.1"/>
    <property type="molecule type" value="Genomic_DNA"/>
</dbReference>
<dbReference type="GO" id="GO:0003677">
    <property type="term" value="F:DNA binding"/>
    <property type="evidence" value="ECO:0007669"/>
    <property type="project" value="InterPro"/>
</dbReference>
<dbReference type="Proteomes" id="UP001254709">
    <property type="component" value="Unassembled WGS sequence"/>
</dbReference>
<evidence type="ECO:0000313" key="4">
    <source>
        <dbReference type="Proteomes" id="UP000277952"/>
    </source>
</evidence>
<dbReference type="SUPFAM" id="SSF47413">
    <property type="entry name" value="lambda repressor-like DNA-binding domains"/>
    <property type="match status" value="1"/>
</dbReference>
<evidence type="ECO:0000259" key="1">
    <source>
        <dbReference type="Pfam" id="PF13744"/>
    </source>
</evidence>
<gene>
    <name evidence="3" type="ORF">ALQ94_01244</name>
    <name evidence="2" type="ORF">QNL30_29140</name>
</gene>
<dbReference type="InterPro" id="IPR010982">
    <property type="entry name" value="Lambda_DNA-bd_dom_sf"/>
</dbReference>
<accession>A0A0N0XGT8</accession>
<evidence type="ECO:0000313" key="2">
    <source>
        <dbReference type="EMBL" id="MDT3244610.1"/>
    </source>
</evidence>
<dbReference type="Gene3D" id="1.10.260.40">
    <property type="entry name" value="lambda repressor-like DNA-binding domains"/>
    <property type="match status" value="1"/>
</dbReference>
<dbReference type="EMBL" id="JASJMZ010000124">
    <property type="protein sequence ID" value="MDT3244610.1"/>
    <property type="molecule type" value="Genomic_DNA"/>
</dbReference>
<name>A0A0N0XGT8_PSEA0</name>
<protein>
    <submittedName>
        <fullName evidence="2">XRE family transcriptional regulator</fullName>
    </submittedName>
</protein>
<dbReference type="InterPro" id="IPR039554">
    <property type="entry name" value="HigA2-like_HTH"/>
</dbReference>
<dbReference type="Pfam" id="PF13744">
    <property type="entry name" value="HTH_37"/>
    <property type="match status" value="1"/>
</dbReference>
<dbReference type="Proteomes" id="UP000277952">
    <property type="component" value="Unassembled WGS sequence"/>
</dbReference>
<dbReference type="RefSeq" id="WP_005622028.1">
    <property type="nucleotide sequence ID" value="NZ_CAWMUB010000370.1"/>
</dbReference>
<organism evidence="3 4">
    <name type="scientific">Pseudomonas amygdali pv. morsprunorum</name>
    <dbReference type="NCBI Taxonomy" id="129138"/>
    <lineage>
        <taxon>Bacteria</taxon>
        <taxon>Pseudomonadati</taxon>
        <taxon>Pseudomonadota</taxon>
        <taxon>Gammaproteobacteria</taxon>
        <taxon>Pseudomonadales</taxon>
        <taxon>Pseudomonadaceae</taxon>
        <taxon>Pseudomonas</taxon>
        <taxon>Pseudomonas amygdali</taxon>
    </lineage>
</organism>
<comment type="caution">
    <text evidence="3">The sequence shown here is derived from an EMBL/GenBank/DDBJ whole genome shotgun (WGS) entry which is preliminary data.</text>
</comment>
<sequence>MTESNQAFSSVWDALEDSPAEAENMRIRTSLMTAIRDFIEVRQLSQADAAQLFNVTQPRISELQRGKIDLFSVDRLINMLAQGGMHVEVSVKTAA</sequence>
<evidence type="ECO:0000313" key="3">
    <source>
        <dbReference type="EMBL" id="RML50016.1"/>
    </source>
</evidence>
<reference evidence="3 4" key="1">
    <citation type="submission" date="2018-08" db="EMBL/GenBank/DDBJ databases">
        <title>Recombination of ecologically and evolutionarily significant loci maintains genetic cohesion in the Pseudomonas syringae species complex.</title>
        <authorList>
            <person name="Dillon M."/>
            <person name="Thakur S."/>
            <person name="Almeida R.N.D."/>
            <person name="Weir B.S."/>
            <person name="Guttman D.S."/>
        </authorList>
    </citation>
    <scope>NUCLEOTIDE SEQUENCE [LARGE SCALE GENOMIC DNA]</scope>
    <source>
        <strain evidence="3 4">19322</strain>
    </source>
</reference>
<reference evidence="2" key="2">
    <citation type="submission" date="2023-05" db="EMBL/GenBank/DDBJ databases">
        <title>Development of a Genome-informed protocol for detection of Pseudomonas amygdali pv. morsprunorum using LAMP and PCR.</title>
        <authorList>
            <person name="Diaz D."/>
            <person name="Zamorano A."/>
            <person name="Garcia H."/>
            <person name="Ramos C."/>
            <person name="Cui W."/>
            <person name="Carreras C."/>
            <person name="Beltran M.F."/>
            <person name="Sagredo B."/>
            <person name="Pinto M."/>
            <person name="Fiore N."/>
        </authorList>
    </citation>
    <scope>NUCLEOTIDE SEQUENCE</scope>
    <source>
        <strain evidence="2">S2_Pam</strain>
    </source>
</reference>
<proteinExistence type="predicted"/>
<dbReference type="CDD" id="cd00093">
    <property type="entry name" value="HTH_XRE"/>
    <property type="match status" value="1"/>
</dbReference>
<dbReference type="AlphaFoldDB" id="A0A0N0XGT8"/>